<sequence length="164" mass="17017">MTEPTPHPHSAPEPECPKAADRPVPGRVVCATVTETVLDLVALSRQVGDEAAGAVVTFEGVVRNHDGGRGVQGISYSCHPSAGEIIGQIAAEVAARPGVRAVGAVHRVGDLRVGDTALVVAVAAEHRGQGFGAASDLVDEIKLRLPVWKQQLFADGSSEWSNMG</sequence>
<dbReference type="SUPFAM" id="SSF54690">
    <property type="entry name" value="Molybdopterin synthase subunit MoaE"/>
    <property type="match status" value="1"/>
</dbReference>
<name>A0ABY1VN49_9ACTO</name>
<dbReference type="EMBL" id="UAPQ01000006">
    <property type="protein sequence ID" value="SPT53364.1"/>
    <property type="molecule type" value="Genomic_DNA"/>
</dbReference>
<dbReference type="Pfam" id="PF02391">
    <property type="entry name" value="MoaE"/>
    <property type="match status" value="1"/>
</dbReference>
<dbReference type="InterPro" id="IPR003448">
    <property type="entry name" value="Mopterin_biosynth_MoaE"/>
</dbReference>
<comment type="caution">
    <text evidence="2">The sequence shown here is derived from an EMBL/GenBank/DDBJ whole genome shotgun (WGS) entry which is preliminary data.</text>
</comment>
<keyword evidence="2" id="KW-0808">Transferase</keyword>
<evidence type="ECO:0000313" key="3">
    <source>
        <dbReference type="Proteomes" id="UP000250006"/>
    </source>
</evidence>
<feature type="compositionally biased region" description="Basic and acidic residues" evidence="1">
    <location>
        <begin position="10"/>
        <end position="21"/>
    </location>
</feature>
<dbReference type="CDD" id="cd00756">
    <property type="entry name" value="MoaE"/>
    <property type="match status" value="1"/>
</dbReference>
<organism evidence="2 3">
    <name type="scientific">Actinomyces bovis</name>
    <dbReference type="NCBI Taxonomy" id="1658"/>
    <lineage>
        <taxon>Bacteria</taxon>
        <taxon>Bacillati</taxon>
        <taxon>Actinomycetota</taxon>
        <taxon>Actinomycetes</taxon>
        <taxon>Actinomycetales</taxon>
        <taxon>Actinomycetaceae</taxon>
        <taxon>Actinomyces</taxon>
    </lineage>
</organism>
<dbReference type="RefSeq" id="WP_111836302.1">
    <property type="nucleotide sequence ID" value="NZ_UAPQ01000006.1"/>
</dbReference>
<proteinExistence type="predicted"/>
<accession>A0ABY1VN49</accession>
<dbReference type="GO" id="GO:0030366">
    <property type="term" value="F:molybdopterin synthase activity"/>
    <property type="evidence" value="ECO:0007669"/>
    <property type="project" value="UniProtKB-EC"/>
</dbReference>
<keyword evidence="3" id="KW-1185">Reference proteome</keyword>
<dbReference type="Proteomes" id="UP000250006">
    <property type="component" value="Unassembled WGS sequence"/>
</dbReference>
<dbReference type="PANTHER" id="PTHR23404">
    <property type="entry name" value="MOLYBDOPTERIN SYNTHASE RELATED"/>
    <property type="match status" value="1"/>
</dbReference>
<dbReference type="Gene3D" id="3.90.1170.40">
    <property type="entry name" value="Molybdopterin biosynthesis MoaE subunit"/>
    <property type="match status" value="1"/>
</dbReference>
<reference evidence="2 3" key="1">
    <citation type="submission" date="2018-06" db="EMBL/GenBank/DDBJ databases">
        <authorList>
            <consortium name="Pathogen Informatics"/>
            <person name="Doyle S."/>
        </authorList>
    </citation>
    <scope>NUCLEOTIDE SEQUENCE [LARGE SCALE GENOMIC DNA]</scope>
    <source>
        <strain evidence="2 3">NCTC11535</strain>
    </source>
</reference>
<protein>
    <submittedName>
        <fullName evidence="2">Molybdopterin synthase catalytic subunit</fullName>
        <ecNumber evidence="2">2.8.1.12</ecNumber>
    </submittedName>
</protein>
<gene>
    <name evidence="2" type="primary">moaE</name>
    <name evidence="2" type="ORF">NCTC11535_01027</name>
</gene>
<dbReference type="EC" id="2.8.1.12" evidence="2"/>
<feature type="region of interest" description="Disordered" evidence="1">
    <location>
        <begin position="1"/>
        <end position="23"/>
    </location>
</feature>
<evidence type="ECO:0000256" key="1">
    <source>
        <dbReference type="SAM" id="MobiDB-lite"/>
    </source>
</evidence>
<evidence type="ECO:0000313" key="2">
    <source>
        <dbReference type="EMBL" id="SPT53364.1"/>
    </source>
</evidence>
<dbReference type="InterPro" id="IPR036563">
    <property type="entry name" value="MoaE_sf"/>
</dbReference>